<accession>A0ACC1L4V4</accession>
<organism evidence="1 2">
    <name type="scientific">Coemansia furcata</name>
    <dbReference type="NCBI Taxonomy" id="417177"/>
    <lineage>
        <taxon>Eukaryota</taxon>
        <taxon>Fungi</taxon>
        <taxon>Fungi incertae sedis</taxon>
        <taxon>Zoopagomycota</taxon>
        <taxon>Kickxellomycotina</taxon>
        <taxon>Kickxellomycetes</taxon>
        <taxon>Kickxellales</taxon>
        <taxon>Kickxellaceae</taxon>
        <taxon>Coemansia</taxon>
    </lineage>
</organism>
<dbReference type="Proteomes" id="UP001140096">
    <property type="component" value="Unassembled WGS sequence"/>
</dbReference>
<feature type="non-terminal residue" evidence="1">
    <location>
        <position position="1"/>
    </location>
</feature>
<evidence type="ECO:0000313" key="1">
    <source>
        <dbReference type="EMBL" id="KAJ2800588.1"/>
    </source>
</evidence>
<name>A0ACC1L4V4_9FUNG</name>
<dbReference type="EMBL" id="JANBUP010002380">
    <property type="protein sequence ID" value="KAJ2800588.1"/>
    <property type="molecule type" value="Genomic_DNA"/>
</dbReference>
<sequence length="698" mass="76886">EQKLQQQRAKPYQSDYVAIAASVETSAVDSDATGEANDRKRLTRNAGGAADDHAISLRSGINSAVTANGTGPTTSAAGSDTESRSGSKRLKLSHGDGKAYTDGVAGPIPRPKNRGLWPFRYFGLNTNIDDVLHDDERIYPRAVSRIGPRYQAAIPEMVGPSGPELDRLLVAKSTTLGITAANKANVGKQTHLVRGKDSTKSHWVTKSTDQLDRAWDEIEVRRGNHEDQLFFKQPAYLPDEELDTYVHSILPFLTRHFENVQDFTLLDCQDAALHGLVVHGFDVEEALISIPECPEVYIRNRAPDDNWSQGDIEKFNRCLSEYGANLQAFRKSIPGVSHRAVTLRYYLVRHTELGRNLLEMFENRSHIGQRRPNRGQGESAGNIHIETSSDAGLSNFNTPTGSPHISGMAPRDISKRYGDSADKGPSLRCVHCHQDSSTRWREAPAELAVHNTRSSRAVARRVICGDCSDYWFHYAAMPDQDAISARKQRPQAHHNGGSSLRSRVDSPTDTADSIYDVGLSDSGGNSSRGTPLGIVSVQSALEKSKRNAQLAKLPGVVAPPRQRVSKIWPLLPCDVCKLPTKQSSHVALTCSDCGLCVHHACSGYPERARINLKRWRCSVCENVANPTISISYACILCRKEALPAVEGQPRQLMWRTSGNNWAHAICALAVPEIRLAYDHGHVIVKGMQSIPRNAWMRP</sequence>
<keyword evidence="2" id="KW-1185">Reference proteome</keyword>
<reference evidence="1" key="1">
    <citation type="submission" date="2022-07" db="EMBL/GenBank/DDBJ databases">
        <title>Phylogenomic reconstructions and comparative analyses of Kickxellomycotina fungi.</title>
        <authorList>
            <person name="Reynolds N.K."/>
            <person name="Stajich J.E."/>
            <person name="Barry K."/>
            <person name="Grigoriev I.V."/>
            <person name="Crous P."/>
            <person name="Smith M.E."/>
        </authorList>
    </citation>
    <scope>NUCLEOTIDE SEQUENCE</scope>
    <source>
        <strain evidence="1">CBS 102833</strain>
    </source>
</reference>
<gene>
    <name evidence="1" type="primary">SNT2</name>
    <name evidence="1" type="ORF">H4S07_005146</name>
</gene>
<feature type="non-terminal residue" evidence="1">
    <location>
        <position position="698"/>
    </location>
</feature>
<proteinExistence type="predicted"/>
<protein>
    <submittedName>
        <fullName evidence="1">PHD type zinc finger protein with BAH domain-containing protein</fullName>
    </submittedName>
</protein>
<comment type="caution">
    <text evidence="1">The sequence shown here is derived from an EMBL/GenBank/DDBJ whole genome shotgun (WGS) entry which is preliminary data.</text>
</comment>
<evidence type="ECO:0000313" key="2">
    <source>
        <dbReference type="Proteomes" id="UP001140096"/>
    </source>
</evidence>